<dbReference type="InterPro" id="IPR005571">
    <property type="entry name" value="RNA_pol_Rpb5_N"/>
</dbReference>
<proteinExistence type="inferred from homology"/>
<dbReference type="GO" id="GO:0005736">
    <property type="term" value="C:RNA polymerase I complex"/>
    <property type="evidence" value="ECO:0007669"/>
    <property type="project" value="TreeGrafter"/>
</dbReference>
<dbReference type="SUPFAM" id="SSF53036">
    <property type="entry name" value="Eukaryotic RPB5 N-terminal domain"/>
    <property type="match status" value="1"/>
</dbReference>
<dbReference type="Gene3D" id="3.40.1340.10">
    <property type="entry name" value="RNA polymerase, Rpb5, N-terminal domain"/>
    <property type="match status" value="1"/>
</dbReference>
<keyword evidence="13" id="KW-1185">Reference proteome</keyword>
<dbReference type="PROSITE" id="PS01110">
    <property type="entry name" value="RNA_POL_H_23KD"/>
    <property type="match status" value="1"/>
</dbReference>
<feature type="region of interest" description="Disordered" evidence="9">
    <location>
        <begin position="196"/>
        <end position="220"/>
    </location>
</feature>
<dbReference type="GO" id="GO:0042797">
    <property type="term" value="P:tRNA transcription by RNA polymerase III"/>
    <property type="evidence" value="ECO:0007669"/>
    <property type="project" value="TreeGrafter"/>
</dbReference>
<feature type="domain" description="RNA polymerase Rpb5 N-terminal" evidence="11">
    <location>
        <begin position="4"/>
        <end position="94"/>
    </location>
</feature>
<evidence type="ECO:0000313" key="13">
    <source>
        <dbReference type="Proteomes" id="UP000694544"/>
    </source>
</evidence>
<dbReference type="HAMAP" id="MF_00025">
    <property type="entry name" value="RNApol_Rpo5_RPB5"/>
    <property type="match status" value="1"/>
</dbReference>
<dbReference type="FunFam" id="3.90.940.20:FF:000001">
    <property type="entry name" value="DNA-directed RNA polymerases I, II, and III subunit RPABC1"/>
    <property type="match status" value="1"/>
</dbReference>
<comment type="subcellular location">
    <subcellularLocation>
        <location evidence="1">Nucleus</location>
    </subcellularLocation>
</comment>
<evidence type="ECO:0000256" key="6">
    <source>
        <dbReference type="ARBA" id="ARBA00025765"/>
    </source>
</evidence>
<dbReference type="SUPFAM" id="SSF55287">
    <property type="entry name" value="RPB5-like RNA polymerase subunit"/>
    <property type="match status" value="1"/>
</dbReference>
<name>A0A8C6E4A1_MOSMO</name>
<evidence type="ECO:0000313" key="12">
    <source>
        <dbReference type="Ensembl" id="ENSMMSP00000024165.1"/>
    </source>
</evidence>
<dbReference type="GO" id="GO:0006366">
    <property type="term" value="P:transcription by RNA polymerase II"/>
    <property type="evidence" value="ECO:0007669"/>
    <property type="project" value="TreeGrafter"/>
</dbReference>
<dbReference type="GO" id="GO:0003677">
    <property type="term" value="F:DNA binding"/>
    <property type="evidence" value="ECO:0007669"/>
    <property type="project" value="InterPro"/>
</dbReference>
<comment type="similarity">
    <text evidence="6">Belongs to the archaeal Rpo5/eukaryotic RPB5 RNA polymerase subunit family.</text>
</comment>
<evidence type="ECO:0000256" key="4">
    <source>
        <dbReference type="ARBA" id="ARBA00023163"/>
    </source>
</evidence>
<dbReference type="InterPro" id="IPR000783">
    <property type="entry name" value="RNA_pol_subH/Rpb5_C"/>
</dbReference>
<dbReference type="PANTHER" id="PTHR10535:SF0">
    <property type="entry name" value="DNA-DIRECTED RNA POLYMERASES I, II, AND III SUBUNIT RPABC1"/>
    <property type="match status" value="1"/>
</dbReference>
<sequence length="333" mass="37616">MDDEEETYRLWKIRKTIMQLCHDRGYLVTQDELDQTLEEFKAQFGDKPSEGRPRRTDLTVLVAHNDDPTDQMFVFFPEEPKVGIKTIKVYCQRMQEENITRALIVVQQGMTPSAKQSLVDMAPKYILEQFLQQELLINITEHELVPEHVVMTKEEVTELLARYKLRENQLPRIQAGDPVARYFGIKRGQVVKIIRPSETAGSMSPGGQRRRDYPVNPPHPRRSQPEVWELVALGTLPLLSLDPRALCLGLWICLSWAESPCSLSWMPSPGPGSQLTVPLEGPGHLRVARHPQASPCCVPYSGPDDACPGALRTVAVRRKLGFGCFGILGILKK</sequence>
<dbReference type="Proteomes" id="UP000694544">
    <property type="component" value="Unplaced"/>
</dbReference>
<dbReference type="FunFam" id="3.40.1340.10:FF:000001">
    <property type="entry name" value="DNA-directed RNA polymerases I, II, and III subunit RPABC1"/>
    <property type="match status" value="1"/>
</dbReference>
<reference evidence="12" key="1">
    <citation type="submission" date="2025-08" db="UniProtKB">
        <authorList>
            <consortium name="Ensembl"/>
        </authorList>
    </citation>
    <scope>IDENTIFICATION</scope>
</reference>
<dbReference type="AlphaFoldDB" id="A0A8C6E4A1"/>
<dbReference type="GO" id="GO:0006362">
    <property type="term" value="P:transcription elongation by RNA polymerase I"/>
    <property type="evidence" value="ECO:0007669"/>
    <property type="project" value="TreeGrafter"/>
</dbReference>
<evidence type="ECO:0000259" key="11">
    <source>
        <dbReference type="Pfam" id="PF03871"/>
    </source>
</evidence>
<keyword evidence="5" id="KW-0539">Nucleus</keyword>
<dbReference type="InterPro" id="IPR020608">
    <property type="entry name" value="RNA_pol_subH/Rpb5_CS"/>
</dbReference>
<reference evidence="12" key="2">
    <citation type="submission" date="2025-09" db="UniProtKB">
        <authorList>
            <consortium name="Ensembl"/>
        </authorList>
    </citation>
    <scope>IDENTIFICATION</scope>
</reference>
<dbReference type="PANTHER" id="PTHR10535">
    <property type="entry name" value="DNA-DIRECTED RNA POLYMERASES I, II, AND III SUBUNIT RPABC1"/>
    <property type="match status" value="1"/>
</dbReference>
<evidence type="ECO:0000259" key="10">
    <source>
        <dbReference type="Pfam" id="PF01191"/>
    </source>
</evidence>
<dbReference type="InterPro" id="IPR014381">
    <property type="entry name" value="Arch_Rpo5/euc_Rpb5"/>
</dbReference>
<evidence type="ECO:0000256" key="9">
    <source>
        <dbReference type="SAM" id="MobiDB-lite"/>
    </source>
</evidence>
<evidence type="ECO:0000256" key="7">
    <source>
        <dbReference type="ARBA" id="ARBA00032836"/>
    </source>
</evidence>
<dbReference type="Pfam" id="PF01191">
    <property type="entry name" value="RNA_pol_Rpb5_C"/>
    <property type="match status" value="1"/>
</dbReference>
<protein>
    <recommendedName>
        <fullName evidence="2">DNA-directed RNA polymerases I, II, and III subunit RPABC1</fullName>
    </recommendedName>
    <alternativeName>
        <fullName evidence="8">DNA-directed RNA polymerase II subunit E</fullName>
    </alternativeName>
    <alternativeName>
        <fullName evidence="7">RPB5 homolog</fullName>
    </alternativeName>
</protein>
<dbReference type="GO" id="GO:0005665">
    <property type="term" value="C:RNA polymerase II, core complex"/>
    <property type="evidence" value="ECO:0007669"/>
    <property type="project" value="TreeGrafter"/>
</dbReference>
<feature type="domain" description="RNA polymerase subunit H/Rpb5 C-terminal" evidence="10">
    <location>
        <begin position="137"/>
        <end position="202"/>
    </location>
</feature>
<evidence type="ECO:0000256" key="3">
    <source>
        <dbReference type="ARBA" id="ARBA00022478"/>
    </source>
</evidence>
<accession>A0A8C6E4A1</accession>
<dbReference type="InterPro" id="IPR036710">
    <property type="entry name" value="RNA_pol_Rpb5_N_sf"/>
</dbReference>
<dbReference type="GO" id="GO:0005666">
    <property type="term" value="C:RNA polymerase III complex"/>
    <property type="evidence" value="ECO:0007669"/>
    <property type="project" value="TreeGrafter"/>
</dbReference>
<dbReference type="Ensembl" id="ENSMMST00000026713.1">
    <property type="protein sequence ID" value="ENSMMSP00000024165.1"/>
    <property type="gene ID" value="ENSMMSG00000018191.1"/>
</dbReference>
<dbReference type="GeneTree" id="ENSGT00390000013841"/>
<keyword evidence="4" id="KW-0804">Transcription</keyword>
<dbReference type="GO" id="GO:0003899">
    <property type="term" value="F:DNA-directed RNA polymerase activity"/>
    <property type="evidence" value="ECO:0007669"/>
    <property type="project" value="InterPro"/>
</dbReference>
<evidence type="ECO:0000256" key="2">
    <source>
        <dbReference type="ARBA" id="ARBA00020809"/>
    </source>
</evidence>
<dbReference type="Gene3D" id="3.90.940.20">
    <property type="entry name" value="RPB5-like RNA polymerase subunit"/>
    <property type="match status" value="1"/>
</dbReference>
<evidence type="ECO:0000256" key="1">
    <source>
        <dbReference type="ARBA" id="ARBA00004123"/>
    </source>
</evidence>
<evidence type="ECO:0000256" key="5">
    <source>
        <dbReference type="ARBA" id="ARBA00023242"/>
    </source>
</evidence>
<dbReference type="InterPro" id="IPR035913">
    <property type="entry name" value="RPB5-like_sf"/>
</dbReference>
<organism evidence="12 13">
    <name type="scientific">Moschus moschiferus</name>
    <name type="common">Siberian musk deer</name>
    <name type="synonym">Moschus sibiricus</name>
    <dbReference type="NCBI Taxonomy" id="68415"/>
    <lineage>
        <taxon>Eukaryota</taxon>
        <taxon>Metazoa</taxon>
        <taxon>Chordata</taxon>
        <taxon>Craniata</taxon>
        <taxon>Vertebrata</taxon>
        <taxon>Euteleostomi</taxon>
        <taxon>Mammalia</taxon>
        <taxon>Eutheria</taxon>
        <taxon>Laurasiatheria</taxon>
        <taxon>Artiodactyla</taxon>
        <taxon>Ruminantia</taxon>
        <taxon>Pecora</taxon>
        <taxon>Moschidae</taxon>
        <taxon>Moschus</taxon>
    </lineage>
</organism>
<dbReference type="Pfam" id="PF03871">
    <property type="entry name" value="RNA_pol_Rpb5_N"/>
    <property type="match status" value="1"/>
</dbReference>
<keyword evidence="3" id="KW-0240">DNA-directed RNA polymerase</keyword>
<evidence type="ECO:0000256" key="8">
    <source>
        <dbReference type="ARBA" id="ARBA00033084"/>
    </source>
</evidence>